<evidence type="ECO:0000313" key="2">
    <source>
        <dbReference type="EMBL" id="QTE28597.1"/>
    </source>
</evidence>
<keyword evidence="3" id="KW-1185">Reference proteome</keyword>
<dbReference type="EMBL" id="CP071868">
    <property type="protein sequence ID" value="QTE28597.1"/>
    <property type="molecule type" value="Genomic_DNA"/>
</dbReference>
<dbReference type="Proteomes" id="UP000663937">
    <property type="component" value="Chromosome"/>
</dbReference>
<gene>
    <name evidence="2" type="ORF">J4E96_14680</name>
</gene>
<protein>
    <submittedName>
        <fullName evidence="2">Uncharacterized protein</fullName>
    </submittedName>
</protein>
<name>A0A8A4ZDN6_9MICO</name>
<evidence type="ECO:0000256" key="1">
    <source>
        <dbReference type="SAM" id="MobiDB-lite"/>
    </source>
</evidence>
<dbReference type="KEGG" id="psic:J4E96_14680"/>
<dbReference type="RefSeq" id="WP_227422837.1">
    <property type="nucleotide sequence ID" value="NZ_CP071868.1"/>
</dbReference>
<accession>A0A8A4ZDN6</accession>
<feature type="region of interest" description="Disordered" evidence="1">
    <location>
        <begin position="1"/>
        <end position="28"/>
    </location>
</feature>
<feature type="region of interest" description="Disordered" evidence="1">
    <location>
        <begin position="45"/>
        <end position="68"/>
    </location>
</feature>
<sequence>MTYEDSPLTPFQEQIGGSRDQADADAQLARSEEIVAACMQDEGFEYTPQDYSGQASLVDDEDDGMPASDSLEFAQQYGYGATTSQDMPNPDEVQEYVDPNTDYVASMSESEQAAFYLALYGPQSMSEEPVDEEELQEYDWTRAGCQGKAQHEVYEESQIWDDPEFKELVDAMSELYEDAQTDERTIAAYAKWADCMAEEGYDFANPQEAQNSINDLINEIPYDEETGTPDEAALAEIRDQEIATATADRTCQDSTGSARTALEAQFALEQEFIDAHQDELNAMVEKAAQASR</sequence>
<organism evidence="2 3">
    <name type="scientific">Pengzhenrongella sicca</name>
    <dbReference type="NCBI Taxonomy" id="2819238"/>
    <lineage>
        <taxon>Bacteria</taxon>
        <taxon>Bacillati</taxon>
        <taxon>Actinomycetota</taxon>
        <taxon>Actinomycetes</taxon>
        <taxon>Micrococcales</taxon>
        <taxon>Pengzhenrongella</taxon>
    </lineage>
</organism>
<evidence type="ECO:0000313" key="3">
    <source>
        <dbReference type="Proteomes" id="UP000663937"/>
    </source>
</evidence>
<reference evidence="2" key="1">
    <citation type="submission" date="2021-03" db="EMBL/GenBank/DDBJ databases">
        <title>Pengzhenrongella sicca gen. nov., sp. nov., a new member of suborder Micrococcineae isolated from High-Arctic tundra soil.</title>
        <authorList>
            <person name="Peng F."/>
        </authorList>
    </citation>
    <scope>NUCLEOTIDE SEQUENCE</scope>
    <source>
        <strain evidence="2">LRZ-2</strain>
    </source>
</reference>
<proteinExistence type="predicted"/>
<dbReference type="AlphaFoldDB" id="A0A8A4ZDN6"/>